<reference evidence="7 8" key="3">
    <citation type="submission" date="2017-10" db="EMBL/GenBank/DDBJ databases">
        <title>Consistent, comparative and evidence-based genome annotation and re-annotation for the closely-related species, Cryptosporidium parvum, C. hominis and C. tyzzeri.</title>
        <authorList>
            <person name="Baptista R.P."/>
            <person name="Li Y."/>
            <person name="Sateriale A."/>
            <person name="Striepen B."/>
            <person name="Kissinger J.C."/>
        </authorList>
    </citation>
    <scope>NUCLEOTIDE SEQUENCE [LARGE SCALE GENOMIC DNA]</scope>
    <source>
        <strain evidence="7">30976</strain>
    </source>
</reference>
<evidence type="ECO:0000256" key="2">
    <source>
        <dbReference type="ARBA" id="ARBA00023110"/>
    </source>
</evidence>
<dbReference type="InterPro" id="IPR029000">
    <property type="entry name" value="Cyclophilin-like_dom_sf"/>
</dbReference>
<dbReference type="PRINTS" id="PR00153">
    <property type="entry name" value="CSAPPISMRASE"/>
</dbReference>
<organism evidence="6">
    <name type="scientific">Cryptosporidium hominis</name>
    <dbReference type="NCBI Taxonomy" id="237895"/>
    <lineage>
        <taxon>Eukaryota</taxon>
        <taxon>Sar</taxon>
        <taxon>Alveolata</taxon>
        <taxon>Apicomplexa</taxon>
        <taxon>Conoidasida</taxon>
        <taxon>Coccidia</taxon>
        <taxon>Eucoccidiorida</taxon>
        <taxon>Eimeriorina</taxon>
        <taxon>Cryptosporidiidae</taxon>
        <taxon>Cryptosporidium</taxon>
    </lineage>
</organism>
<dbReference type="GO" id="GO:0005737">
    <property type="term" value="C:cytoplasm"/>
    <property type="evidence" value="ECO:0007669"/>
    <property type="project" value="TreeGrafter"/>
</dbReference>
<dbReference type="Gene3D" id="2.40.100.10">
    <property type="entry name" value="Cyclophilin-like"/>
    <property type="match status" value="1"/>
</dbReference>
<reference evidence="6" key="2">
    <citation type="submission" date="2015-08" db="EMBL/GenBank/DDBJ databases">
        <authorList>
            <person name="Babu N.S."/>
            <person name="Beckwith C.J."/>
            <person name="Beseler K.G."/>
            <person name="Brison A."/>
            <person name="Carone J.V."/>
            <person name="Caskin T.P."/>
            <person name="Diamond M."/>
            <person name="Durham M.E."/>
            <person name="Foxe J.M."/>
            <person name="Go M."/>
            <person name="Henderson B.A."/>
            <person name="Jones I.B."/>
            <person name="McGettigan J.A."/>
            <person name="Micheletti S.J."/>
            <person name="Nasrallah M.E."/>
            <person name="Ortiz D."/>
            <person name="Piller C.R."/>
            <person name="Privatt S.R."/>
            <person name="Schneider S.L."/>
            <person name="Sharp S."/>
            <person name="Smith T.C."/>
            <person name="Stanton J.D."/>
            <person name="Ullery H.E."/>
            <person name="Wilson R.J."/>
            <person name="Serrano M.G."/>
            <person name="Buck G."/>
            <person name="Lee V."/>
            <person name="Wang Y."/>
            <person name="Carvalho R."/>
            <person name="Voegtly L."/>
            <person name="Shi R."/>
            <person name="Duckworth R."/>
            <person name="Johnson A."/>
            <person name="Loviza R."/>
            <person name="Walstead R."/>
            <person name="Shah Z."/>
            <person name="Kiflezghi M."/>
            <person name="Wade K."/>
            <person name="Ball S.L."/>
            <person name="Bradley K.W."/>
            <person name="Asai D.J."/>
            <person name="Bowman C.A."/>
            <person name="Russell D.A."/>
            <person name="Pope W.H."/>
            <person name="Jacobs-Sera D."/>
            <person name="Hendrix R.W."/>
            <person name="Hatfull G.F."/>
        </authorList>
    </citation>
    <scope>NUCLEOTIDE SEQUENCE [LARGE SCALE GENOMIC DNA]</scope>
</reference>
<dbReference type="PIRSF" id="PIRSF001467">
    <property type="entry name" value="Peptidylpro_ismrse"/>
    <property type="match status" value="1"/>
</dbReference>
<evidence type="ECO:0000313" key="7">
    <source>
        <dbReference type="EMBL" id="PPS96918.1"/>
    </source>
</evidence>
<evidence type="ECO:0000256" key="4">
    <source>
        <dbReference type="RuleBase" id="RU363019"/>
    </source>
</evidence>
<feature type="domain" description="PPIase cyclophilin-type" evidence="5">
    <location>
        <begin position="34"/>
        <end position="197"/>
    </location>
</feature>
<dbReference type="EMBL" id="JTAI01000013">
    <property type="protein sequence ID" value="PPS96918.1"/>
    <property type="molecule type" value="Genomic_DNA"/>
</dbReference>
<dbReference type="EMBL" id="LN877951">
    <property type="protein sequence ID" value="CUV06406.1"/>
    <property type="molecule type" value="Genomic_DNA"/>
</dbReference>
<gene>
    <name evidence="6" type="ORF">CHUDEA5_3350</name>
    <name evidence="7" type="ORF">GY17_00001617</name>
</gene>
<dbReference type="VEuPathDB" id="CryptoDB:CHUDEA5_3350"/>
<name>A0A0S4TFY9_CRYHO</name>
<dbReference type="InterPro" id="IPR020892">
    <property type="entry name" value="Cyclophilin-type_PPIase_CS"/>
</dbReference>
<dbReference type="PROSITE" id="PS00170">
    <property type="entry name" value="CSA_PPIASE_1"/>
    <property type="match status" value="1"/>
</dbReference>
<dbReference type="AlphaFoldDB" id="A0A0S4TFY9"/>
<dbReference type="CDD" id="cd01926">
    <property type="entry name" value="cyclophilin_ABH_like"/>
    <property type="match status" value="1"/>
</dbReference>
<dbReference type="GO" id="GO:0003755">
    <property type="term" value="F:peptidyl-prolyl cis-trans isomerase activity"/>
    <property type="evidence" value="ECO:0007669"/>
    <property type="project" value="UniProtKB-UniRule"/>
</dbReference>
<comment type="function">
    <text evidence="4">PPIases accelerate the folding of proteins. It catalyzes the cis-trans isomerization of proline imidic peptide bonds in oligopeptides.</text>
</comment>
<reference evidence="7 8" key="1">
    <citation type="submission" date="2014-11" db="EMBL/GenBank/DDBJ databases">
        <title>Comparative genomic analysis of Cryptosporidium hominis reveals occurrence of genetic recombination in virulent subtypes.</title>
        <authorList>
            <person name="Guo Y."/>
            <person name="Tang K."/>
            <person name="Frace M."/>
            <person name="Li N."/>
            <person name="Roellig D.M."/>
            <person name="Sammons S."/>
            <person name="Knipe K."/>
            <person name="Rowe L."/>
            <person name="Feng Y."/>
            <person name="Xiao L."/>
        </authorList>
    </citation>
    <scope>NUCLEOTIDE SEQUENCE [LARGE SCALE GENOMIC DNA]</scope>
    <source>
        <strain evidence="7">30976</strain>
    </source>
</reference>
<dbReference type="PROSITE" id="PS50072">
    <property type="entry name" value="CSA_PPIASE_2"/>
    <property type="match status" value="1"/>
</dbReference>
<evidence type="ECO:0000313" key="8">
    <source>
        <dbReference type="Proteomes" id="UP001429100"/>
    </source>
</evidence>
<dbReference type="InterPro" id="IPR024936">
    <property type="entry name" value="Cyclophilin-type_PPIase"/>
</dbReference>
<dbReference type="PANTHER" id="PTHR11071:SF561">
    <property type="entry name" value="PEPTIDYL-PROLYL CIS-TRANS ISOMERASE D-RELATED"/>
    <property type="match status" value="1"/>
</dbReference>
<comment type="similarity">
    <text evidence="4">Belongs to the cyclophilin-type PPIase family.</text>
</comment>
<dbReference type="GO" id="GO:0016018">
    <property type="term" value="F:cyclosporin A binding"/>
    <property type="evidence" value="ECO:0007669"/>
    <property type="project" value="TreeGrafter"/>
</dbReference>
<evidence type="ECO:0000313" key="6">
    <source>
        <dbReference type="EMBL" id="CUV06406.1"/>
    </source>
</evidence>
<dbReference type="Pfam" id="PF00160">
    <property type="entry name" value="Pro_isomerase"/>
    <property type="match status" value="1"/>
</dbReference>
<evidence type="ECO:0000259" key="5">
    <source>
        <dbReference type="PROSITE" id="PS50072"/>
    </source>
</evidence>
<dbReference type="Proteomes" id="UP001429100">
    <property type="component" value="Unassembled WGS sequence"/>
</dbReference>
<dbReference type="VEuPathDB" id="CryptoDB:GY17_00001617"/>
<dbReference type="FunFam" id="2.40.100.10:FF:000022">
    <property type="entry name" value="Peptidyl-prolyl cis-trans isomerase CYP95"/>
    <property type="match status" value="1"/>
</dbReference>
<dbReference type="EC" id="5.2.1.8" evidence="4"/>
<proteinExistence type="inferred from homology"/>
<evidence type="ECO:0000256" key="3">
    <source>
        <dbReference type="ARBA" id="ARBA00023235"/>
    </source>
</evidence>
<keyword evidence="8" id="KW-1185">Reference proteome</keyword>
<dbReference type="PANTHER" id="PTHR11071">
    <property type="entry name" value="PEPTIDYL-PROLYL CIS-TRANS ISOMERASE"/>
    <property type="match status" value="1"/>
</dbReference>
<dbReference type="Proteomes" id="UP000199752">
    <property type="component" value="Chromosome 5"/>
</dbReference>
<keyword evidence="3 4" id="KW-0413">Isomerase</keyword>
<dbReference type="VEuPathDB" id="CryptoDB:Chro.50038"/>
<sequence>MESGLKAQGEVSPLSDASPNTLIKLPAKKNTHVFFDISIGGTPTGRVVFELFTEIAPLTSENFRALCTGEKGISQNGVDLHYKGCKFHRIIPEFMCQGGDISSGNGTGGESIYGPTFDDENFVLKHNSAGLLSMANSGPNTNSSQFFITTIPCPWLDGRHVVFGKILTGADVVASMERFGSSNGKTSVSVVIADCGQI</sequence>
<dbReference type="GO" id="GO:0006457">
    <property type="term" value="P:protein folding"/>
    <property type="evidence" value="ECO:0007669"/>
    <property type="project" value="InterPro"/>
</dbReference>
<dbReference type="VEuPathDB" id="CryptoDB:ChTU502y2012_410g0140"/>
<dbReference type="SUPFAM" id="SSF50891">
    <property type="entry name" value="Cyclophilin-like"/>
    <property type="match status" value="1"/>
</dbReference>
<keyword evidence="2 4" id="KW-0697">Rotamase</keyword>
<comment type="catalytic activity">
    <reaction evidence="1 4">
        <text>[protein]-peptidylproline (omega=180) = [protein]-peptidylproline (omega=0)</text>
        <dbReference type="Rhea" id="RHEA:16237"/>
        <dbReference type="Rhea" id="RHEA-COMP:10747"/>
        <dbReference type="Rhea" id="RHEA-COMP:10748"/>
        <dbReference type="ChEBI" id="CHEBI:83833"/>
        <dbReference type="ChEBI" id="CHEBI:83834"/>
        <dbReference type="EC" id="5.2.1.8"/>
    </reaction>
</comment>
<accession>A0A0S4TFY9</accession>
<protein>
    <recommendedName>
        <fullName evidence="4">Peptidyl-prolyl cis-trans isomerase</fullName>
        <shortName evidence="4">PPIase</shortName>
        <ecNumber evidence="4">5.2.1.8</ecNumber>
    </recommendedName>
</protein>
<dbReference type="InterPro" id="IPR002130">
    <property type="entry name" value="Cyclophilin-type_PPIase_dom"/>
</dbReference>
<dbReference type="OrthoDB" id="193499at2759"/>
<evidence type="ECO:0000256" key="1">
    <source>
        <dbReference type="ARBA" id="ARBA00000971"/>
    </source>
</evidence>